<dbReference type="EMBL" id="BMZQ01000002">
    <property type="protein sequence ID" value="GHD15075.1"/>
    <property type="molecule type" value="Genomic_DNA"/>
</dbReference>
<reference evidence="16" key="2">
    <citation type="submission" date="2020-09" db="EMBL/GenBank/DDBJ databases">
        <authorList>
            <person name="Sun Q."/>
            <person name="Kim S."/>
        </authorList>
    </citation>
    <scope>NUCLEOTIDE SEQUENCE</scope>
    <source>
        <strain evidence="16">KCTC 42249</strain>
    </source>
</reference>
<dbReference type="GO" id="GO:0005886">
    <property type="term" value="C:plasma membrane"/>
    <property type="evidence" value="ECO:0007669"/>
    <property type="project" value="UniProtKB-SubCell"/>
</dbReference>
<protein>
    <recommendedName>
        <fullName evidence="4 14">Protoporphyrinogen IX oxidase</fullName>
        <ecNumber evidence="14">1.3.99.-</ecNumber>
    </recommendedName>
</protein>
<dbReference type="GO" id="GO:0006782">
    <property type="term" value="P:protoporphyrinogen IX biosynthetic process"/>
    <property type="evidence" value="ECO:0007669"/>
    <property type="project" value="UniProtKB-UniRule"/>
</dbReference>
<keyword evidence="7 15" id="KW-0812">Transmembrane</keyword>
<name>A0A8J3DPN7_9HYPH</name>
<evidence type="ECO:0000256" key="7">
    <source>
        <dbReference type="ARBA" id="ARBA00022692"/>
    </source>
</evidence>
<feature type="transmembrane region" description="Helical" evidence="15">
    <location>
        <begin position="6"/>
        <end position="26"/>
    </location>
</feature>
<organism evidence="16 17">
    <name type="scientific">Tianweitania populi</name>
    <dbReference type="NCBI Taxonomy" id="1607949"/>
    <lineage>
        <taxon>Bacteria</taxon>
        <taxon>Pseudomonadati</taxon>
        <taxon>Pseudomonadota</taxon>
        <taxon>Alphaproteobacteria</taxon>
        <taxon>Hyphomicrobiales</taxon>
        <taxon>Phyllobacteriaceae</taxon>
        <taxon>Tianweitania</taxon>
    </lineage>
</organism>
<evidence type="ECO:0000256" key="15">
    <source>
        <dbReference type="SAM" id="Phobius"/>
    </source>
</evidence>
<accession>A0A8J3DPN7</accession>
<keyword evidence="11 14" id="KW-0408">Iron</keyword>
<comment type="similarity">
    <text evidence="3 14">Belongs to the HemJ family.</text>
</comment>
<gene>
    <name evidence="16" type="ORF">GCM10016234_21340</name>
</gene>
<comment type="pathway">
    <text evidence="2 14">Porphyrin-containing compound metabolism; protoporphyrin-IX biosynthesis; protoporphyrin-IX from protoporphyrinogen-IX: step 1/1.</text>
</comment>
<dbReference type="Pfam" id="PF03653">
    <property type="entry name" value="UPF0093"/>
    <property type="match status" value="1"/>
</dbReference>
<evidence type="ECO:0000256" key="5">
    <source>
        <dbReference type="ARBA" id="ARBA00022475"/>
    </source>
</evidence>
<dbReference type="Proteomes" id="UP000630142">
    <property type="component" value="Unassembled WGS sequence"/>
</dbReference>
<dbReference type="PANTHER" id="PTHR40255">
    <property type="entry name" value="UPF0093 MEMBRANE PROTEIN SLR1790"/>
    <property type="match status" value="1"/>
</dbReference>
<feature type="transmembrane region" description="Helical" evidence="15">
    <location>
        <begin position="82"/>
        <end position="102"/>
    </location>
</feature>
<keyword evidence="6 14" id="KW-0349">Heme</keyword>
<evidence type="ECO:0000256" key="14">
    <source>
        <dbReference type="PIRNR" id="PIRNR004638"/>
    </source>
</evidence>
<comment type="function">
    <text evidence="14">Catalyzes the oxidation of protoporphyrinogen IX to protoporphyrin IX.</text>
</comment>
<evidence type="ECO:0000256" key="12">
    <source>
        <dbReference type="ARBA" id="ARBA00023136"/>
    </source>
</evidence>
<keyword evidence="10" id="KW-0560">Oxidoreductase</keyword>
<comment type="caution">
    <text evidence="16">The sequence shown here is derived from an EMBL/GenBank/DDBJ whole genome shotgun (WGS) entry which is preliminary data.</text>
</comment>
<evidence type="ECO:0000256" key="13">
    <source>
        <dbReference type="ARBA" id="ARBA00048390"/>
    </source>
</evidence>
<keyword evidence="5 14" id="KW-1003">Cell membrane</keyword>
<evidence type="ECO:0000256" key="10">
    <source>
        <dbReference type="ARBA" id="ARBA00023002"/>
    </source>
</evidence>
<evidence type="ECO:0000256" key="2">
    <source>
        <dbReference type="ARBA" id="ARBA00005073"/>
    </source>
</evidence>
<evidence type="ECO:0000256" key="3">
    <source>
        <dbReference type="ARBA" id="ARBA00006501"/>
    </source>
</evidence>
<evidence type="ECO:0000313" key="17">
    <source>
        <dbReference type="Proteomes" id="UP000630142"/>
    </source>
</evidence>
<dbReference type="PIRSF" id="PIRSF004638">
    <property type="entry name" value="UCP004638"/>
    <property type="match status" value="1"/>
</dbReference>
<feature type="transmembrane region" description="Helical" evidence="15">
    <location>
        <begin position="47"/>
        <end position="70"/>
    </location>
</feature>
<evidence type="ECO:0000256" key="8">
    <source>
        <dbReference type="ARBA" id="ARBA00022723"/>
    </source>
</evidence>
<evidence type="ECO:0000256" key="11">
    <source>
        <dbReference type="ARBA" id="ARBA00023004"/>
    </source>
</evidence>
<reference evidence="16" key="1">
    <citation type="journal article" date="2014" name="Int. J. Syst. Evol. Microbiol.">
        <title>Complete genome sequence of Corynebacterium casei LMG S-19264T (=DSM 44701T), isolated from a smear-ripened cheese.</title>
        <authorList>
            <consortium name="US DOE Joint Genome Institute (JGI-PGF)"/>
            <person name="Walter F."/>
            <person name="Albersmeier A."/>
            <person name="Kalinowski J."/>
            <person name="Ruckert C."/>
        </authorList>
    </citation>
    <scope>NUCLEOTIDE SEQUENCE</scope>
    <source>
        <strain evidence="16">KCTC 42249</strain>
    </source>
</reference>
<dbReference type="UniPathway" id="UPA00251">
    <property type="reaction ID" value="UER00324"/>
</dbReference>
<keyword evidence="9 15" id="KW-1133">Transmembrane helix</keyword>
<keyword evidence="12 14" id="KW-0472">Membrane</keyword>
<dbReference type="AlphaFoldDB" id="A0A8J3DPN7"/>
<comment type="cofactor">
    <cofactor evidence="14">
        <name>heme b</name>
        <dbReference type="ChEBI" id="CHEBI:60344"/>
    </cofactor>
    <text evidence="14">Binds 1 heme b (iron(II)-protoporphyrin IX) group per subunit.</text>
</comment>
<dbReference type="PANTHER" id="PTHR40255:SF1">
    <property type="entry name" value="PROTOPORPHYRINOGEN IX OXIDASE"/>
    <property type="match status" value="1"/>
</dbReference>
<evidence type="ECO:0000256" key="4">
    <source>
        <dbReference type="ARBA" id="ARBA00017504"/>
    </source>
</evidence>
<keyword evidence="17" id="KW-1185">Reference proteome</keyword>
<proteinExistence type="inferred from homology"/>
<evidence type="ECO:0000313" key="16">
    <source>
        <dbReference type="EMBL" id="GHD15075.1"/>
    </source>
</evidence>
<dbReference type="EC" id="1.3.99.-" evidence="14"/>
<evidence type="ECO:0000256" key="9">
    <source>
        <dbReference type="ARBA" id="ARBA00022989"/>
    </source>
</evidence>
<dbReference type="InterPro" id="IPR005265">
    <property type="entry name" value="HemJ-like"/>
</dbReference>
<feature type="transmembrane region" description="Helical" evidence="15">
    <location>
        <begin position="114"/>
        <end position="134"/>
    </location>
</feature>
<keyword evidence="8 14" id="KW-0479">Metal-binding</keyword>
<evidence type="ECO:0000256" key="1">
    <source>
        <dbReference type="ARBA" id="ARBA00004651"/>
    </source>
</evidence>
<dbReference type="GO" id="GO:0046872">
    <property type="term" value="F:metal ion binding"/>
    <property type="evidence" value="ECO:0007669"/>
    <property type="project" value="UniProtKB-UniRule"/>
</dbReference>
<dbReference type="GO" id="GO:0070818">
    <property type="term" value="F:protoporphyrinogen oxidase activity"/>
    <property type="evidence" value="ECO:0007669"/>
    <property type="project" value="UniProtKB-UniRule"/>
</dbReference>
<comment type="subcellular location">
    <subcellularLocation>
        <location evidence="1">Cell membrane</location>
        <topology evidence="1">Multi-pass membrane protein</topology>
    </subcellularLocation>
</comment>
<sequence>MVWLKFLHITAIAIWSAGLICLPGLYMRRALVPNQAALHELQALVRYLYVVILSPAAFIAIGSGTVLIFLRETFEAWFSLKLAFVGVMVLIHALTGMVIIRLFDKGYIYPPWRFVATTATTVLTVTLVLFVVLAKPIVPDLLPDVLREPGGLSRLLGDLIPYPR</sequence>
<evidence type="ECO:0000256" key="6">
    <source>
        <dbReference type="ARBA" id="ARBA00022617"/>
    </source>
</evidence>
<dbReference type="RefSeq" id="WP_189503675.1">
    <property type="nucleotide sequence ID" value="NZ_BMZQ01000002.1"/>
</dbReference>
<comment type="catalytic activity">
    <reaction evidence="13 14">
        <text>protoporphyrinogen IX + 3 A = protoporphyrin IX + 3 AH2</text>
        <dbReference type="Rhea" id="RHEA:62000"/>
        <dbReference type="ChEBI" id="CHEBI:13193"/>
        <dbReference type="ChEBI" id="CHEBI:17499"/>
        <dbReference type="ChEBI" id="CHEBI:57306"/>
        <dbReference type="ChEBI" id="CHEBI:57307"/>
    </reaction>
</comment>